<name>A0A8J2QMQ0_9NEOP</name>
<keyword evidence="2" id="KW-1185">Reference proteome</keyword>
<dbReference type="Proteomes" id="UP000789524">
    <property type="component" value="Unassembled WGS sequence"/>
</dbReference>
<evidence type="ECO:0000313" key="2">
    <source>
        <dbReference type="Proteomes" id="UP000789524"/>
    </source>
</evidence>
<sequence length="186" mass="20777">MLYAIAYFHFSVIVATSELSTPPVFDKDLEIQADPPGWGAHSSFRSIGKMFRKLVVIVVLVTLVQNASGNPIDNNRNAPKAPPREIIQYLNCSDLKKYSLAEDTIQLSHLNIIAADNPCIMKASVIILKNNIFPGHGYAYNITGKRIVMDNNEFKGPEQNHYVVGNNVHLENNTYQGNLQVHEVEN</sequence>
<comment type="caution">
    <text evidence="1">The sequence shown here is derived from an EMBL/GenBank/DDBJ whole genome shotgun (WGS) entry which is preliminary data.</text>
</comment>
<gene>
    <name evidence="1" type="ORF">DCHRY22_LOCUS6339</name>
</gene>
<dbReference type="OrthoDB" id="6929542at2759"/>
<dbReference type="SUPFAM" id="SSF51126">
    <property type="entry name" value="Pectin lyase-like"/>
    <property type="match status" value="1"/>
</dbReference>
<dbReference type="InterPro" id="IPR011050">
    <property type="entry name" value="Pectin_lyase_fold/virulence"/>
</dbReference>
<protein>
    <submittedName>
        <fullName evidence="1">(African queen) hypothetical protein</fullName>
    </submittedName>
</protein>
<dbReference type="EMBL" id="CAKASE010000053">
    <property type="protein sequence ID" value="CAG9565515.1"/>
    <property type="molecule type" value="Genomic_DNA"/>
</dbReference>
<reference evidence="1" key="1">
    <citation type="submission" date="2021-09" db="EMBL/GenBank/DDBJ databases">
        <authorList>
            <person name="Martin H S."/>
        </authorList>
    </citation>
    <scope>NUCLEOTIDE SEQUENCE</scope>
</reference>
<organism evidence="1 2">
    <name type="scientific">Danaus chrysippus</name>
    <name type="common">African queen</name>
    <dbReference type="NCBI Taxonomy" id="151541"/>
    <lineage>
        <taxon>Eukaryota</taxon>
        <taxon>Metazoa</taxon>
        <taxon>Ecdysozoa</taxon>
        <taxon>Arthropoda</taxon>
        <taxon>Hexapoda</taxon>
        <taxon>Insecta</taxon>
        <taxon>Pterygota</taxon>
        <taxon>Neoptera</taxon>
        <taxon>Endopterygota</taxon>
        <taxon>Lepidoptera</taxon>
        <taxon>Glossata</taxon>
        <taxon>Ditrysia</taxon>
        <taxon>Papilionoidea</taxon>
        <taxon>Nymphalidae</taxon>
        <taxon>Danainae</taxon>
        <taxon>Danaini</taxon>
        <taxon>Danaina</taxon>
        <taxon>Danaus</taxon>
        <taxon>Anosia</taxon>
    </lineage>
</organism>
<proteinExistence type="predicted"/>
<dbReference type="AlphaFoldDB" id="A0A8J2QMQ0"/>
<accession>A0A8J2QMQ0</accession>
<evidence type="ECO:0000313" key="1">
    <source>
        <dbReference type="EMBL" id="CAG9565515.1"/>
    </source>
</evidence>